<dbReference type="EMBL" id="JAACJN010000002">
    <property type="protein sequence ID" value="KAF5393465.1"/>
    <property type="molecule type" value="Genomic_DNA"/>
</dbReference>
<dbReference type="Proteomes" id="UP000518752">
    <property type="component" value="Unassembled WGS sequence"/>
</dbReference>
<protein>
    <submittedName>
        <fullName evidence="1">Uncharacterized protein</fullName>
    </submittedName>
</protein>
<proteinExistence type="predicted"/>
<accession>A0A8H5I287</accession>
<sequence>MTASLGARMAGPTLPLHVIRLKFAGRLKLDNLRSHISQALIKVVSLINTDASGVNFGRPAGGVVYMAASFGSTNIDMLPKVMIFFNGEEYYSEYGLIDCDYNFIDFLLYLDGKTSSNLTVVIGDPLLTQSDASWSFEFNGLMIGQSTATSTSQGFPESTNTGASVGGSSATTSISQSFGFTVAVAVVMLAFYF</sequence>
<dbReference type="AlphaFoldDB" id="A0A8H5I287"/>
<gene>
    <name evidence="1" type="ORF">D9757_000472</name>
</gene>
<keyword evidence="2" id="KW-1185">Reference proteome</keyword>
<organism evidence="1 2">
    <name type="scientific">Collybiopsis confluens</name>
    <dbReference type="NCBI Taxonomy" id="2823264"/>
    <lineage>
        <taxon>Eukaryota</taxon>
        <taxon>Fungi</taxon>
        <taxon>Dikarya</taxon>
        <taxon>Basidiomycota</taxon>
        <taxon>Agaricomycotina</taxon>
        <taxon>Agaricomycetes</taxon>
        <taxon>Agaricomycetidae</taxon>
        <taxon>Agaricales</taxon>
        <taxon>Marasmiineae</taxon>
        <taxon>Omphalotaceae</taxon>
        <taxon>Collybiopsis</taxon>
    </lineage>
</organism>
<name>A0A8H5I287_9AGAR</name>
<evidence type="ECO:0000313" key="2">
    <source>
        <dbReference type="Proteomes" id="UP000518752"/>
    </source>
</evidence>
<comment type="caution">
    <text evidence="1">The sequence shown here is derived from an EMBL/GenBank/DDBJ whole genome shotgun (WGS) entry which is preliminary data.</text>
</comment>
<reference evidence="1 2" key="1">
    <citation type="journal article" date="2020" name="ISME J.">
        <title>Uncovering the hidden diversity of litter-decomposition mechanisms in mushroom-forming fungi.</title>
        <authorList>
            <person name="Floudas D."/>
            <person name="Bentzer J."/>
            <person name="Ahren D."/>
            <person name="Johansson T."/>
            <person name="Persson P."/>
            <person name="Tunlid A."/>
        </authorList>
    </citation>
    <scope>NUCLEOTIDE SEQUENCE [LARGE SCALE GENOMIC DNA]</scope>
    <source>
        <strain evidence="1 2">CBS 406.79</strain>
    </source>
</reference>
<evidence type="ECO:0000313" key="1">
    <source>
        <dbReference type="EMBL" id="KAF5393465.1"/>
    </source>
</evidence>